<dbReference type="PROSITE" id="PS51918">
    <property type="entry name" value="RADICAL_SAM"/>
    <property type="match status" value="1"/>
</dbReference>
<evidence type="ECO:0000313" key="10">
    <source>
        <dbReference type="EMBL" id="GAX59147.1"/>
    </source>
</evidence>
<keyword evidence="6" id="KW-0408">Iron</keyword>
<feature type="domain" description="B12-binding" evidence="8">
    <location>
        <begin position="11"/>
        <end position="138"/>
    </location>
</feature>
<keyword evidence="4" id="KW-0949">S-adenosyl-L-methionine</keyword>
<protein>
    <submittedName>
        <fullName evidence="10">Fe-S oxidoreductase</fullName>
    </submittedName>
</protein>
<dbReference type="InterPro" id="IPR006638">
    <property type="entry name" value="Elp3/MiaA/NifB-like_rSAM"/>
</dbReference>
<dbReference type="Pfam" id="PF02310">
    <property type="entry name" value="B12-binding"/>
    <property type="match status" value="1"/>
</dbReference>
<comment type="caution">
    <text evidence="10">The sequence shown here is derived from an EMBL/GenBank/DDBJ whole genome shotgun (WGS) entry which is preliminary data.</text>
</comment>
<feature type="domain" description="Radical SAM core" evidence="9">
    <location>
        <begin position="161"/>
        <end position="395"/>
    </location>
</feature>
<dbReference type="GO" id="GO:0003824">
    <property type="term" value="F:catalytic activity"/>
    <property type="evidence" value="ECO:0007669"/>
    <property type="project" value="InterPro"/>
</dbReference>
<evidence type="ECO:0000259" key="9">
    <source>
        <dbReference type="PROSITE" id="PS51918"/>
    </source>
</evidence>
<dbReference type="GO" id="GO:0005829">
    <property type="term" value="C:cytosol"/>
    <property type="evidence" value="ECO:0007669"/>
    <property type="project" value="TreeGrafter"/>
</dbReference>
<reference evidence="11" key="1">
    <citation type="journal article" date="2017" name="Environ. Microbiol. Rep.">
        <title>Genetic Diversity of Marine Anaerobic Ammonium-Oxidizing Bacteria as Revealed by Genomic and Proteomic Analyses of 'Candidatus Scalindua japonica'.</title>
        <authorList>
            <person name="Oshiki M."/>
            <person name="Mizuto K."/>
            <person name="Kimura Z."/>
            <person name="Kindaichi T."/>
            <person name="Satoh H."/>
            <person name="Okabe S."/>
        </authorList>
    </citation>
    <scope>NUCLEOTIDE SEQUENCE [LARGE SCALE GENOMIC DNA]</scope>
    <source>
        <strain evidence="11">husup-a2</strain>
    </source>
</reference>
<dbReference type="Gene3D" id="3.40.50.280">
    <property type="entry name" value="Cobalamin-binding domain"/>
    <property type="match status" value="1"/>
</dbReference>
<evidence type="ECO:0000256" key="1">
    <source>
        <dbReference type="ARBA" id="ARBA00001966"/>
    </source>
</evidence>
<dbReference type="SFLD" id="SFLDG01082">
    <property type="entry name" value="B12-binding_domain_containing"/>
    <property type="match status" value="1"/>
</dbReference>
<dbReference type="InterPro" id="IPR007197">
    <property type="entry name" value="rSAM"/>
</dbReference>
<evidence type="ECO:0000256" key="7">
    <source>
        <dbReference type="ARBA" id="ARBA00023014"/>
    </source>
</evidence>
<dbReference type="SFLD" id="SFLDS00029">
    <property type="entry name" value="Radical_SAM"/>
    <property type="match status" value="1"/>
</dbReference>
<dbReference type="EMBL" id="BAOS01000001">
    <property type="protein sequence ID" value="GAX59147.1"/>
    <property type="molecule type" value="Genomic_DNA"/>
</dbReference>
<dbReference type="SFLD" id="SFLDG01123">
    <property type="entry name" value="methyltransferase_(Class_B)"/>
    <property type="match status" value="1"/>
</dbReference>
<proteinExistence type="predicted"/>
<sequence>MKIELISPSTKSRILDYGGNLRVFGDDVFLMYGLALTTIAAYTPSGVEISITDENLSPIDFEKEVDLVGLTSLSFTAKRAYEIAAKFRQRGVKVVMGGVHATMLPEEALEHVDIVVIGEAEDLWPQLIDDFRNNSLKKIYRYDNKPTIDTQPIPRHDLLEFDRYLMYPVNTTRGCPYNCEFCTVHAFFGKGMRRRQITRVIEEIAKLRKGIRFKGYFFSNMKKPIAFVDDSICGDFKYAKELFRSLIPLKTLWWGQASLNFARDDELLDLMSRSGCISTTIGFESIKPENLDLMNKKINRVEEYKKSIDKIHSQGIYVYGAFITGNDGDSIEDFKKLVDFINDNNITEVQITVLTPCPGTKLSKDLDKESRILHKDWNKYDGQTVVFKPKNMTPDELQNGLYWTLQQVFSYQSIYKRLTALWSKSQFKSFTGNVPFYQKVLFFLYFASYIFSMDASRVKFVLKIILFSFRKKIDLFYTLLVINSHDYAYSFPKGIDPQAYREKIKNEKDNRSKGK</sequence>
<organism evidence="10 11">
    <name type="scientific">Candidatus Scalindua japonica</name>
    <dbReference type="NCBI Taxonomy" id="1284222"/>
    <lineage>
        <taxon>Bacteria</taxon>
        <taxon>Pseudomonadati</taxon>
        <taxon>Planctomycetota</taxon>
        <taxon>Candidatus Brocadiia</taxon>
        <taxon>Candidatus Brocadiales</taxon>
        <taxon>Candidatus Scalinduaceae</taxon>
        <taxon>Candidatus Scalindua</taxon>
    </lineage>
</organism>
<evidence type="ECO:0000256" key="5">
    <source>
        <dbReference type="ARBA" id="ARBA00022723"/>
    </source>
</evidence>
<gene>
    <name evidence="10" type="ORF">SCALIN_C01_0078</name>
</gene>
<dbReference type="AlphaFoldDB" id="A0A286TTD7"/>
<dbReference type="PROSITE" id="PS51332">
    <property type="entry name" value="B12_BINDING"/>
    <property type="match status" value="1"/>
</dbReference>
<dbReference type="CDD" id="cd02068">
    <property type="entry name" value="radical_SAM_B12_BD"/>
    <property type="match status" value="1"/>
</dbReference>
<dbReference type="GO" id="GO:0031419">
    <property type="term" value="F:cobalamin binding"/>
    <property type="evidence" value="ECO:0007669"/>
    <property type="project" value="InterPro"/>
</dbReference>
<dbReference type="InterPro" id="IPR051198">
    <property type="entry name" value="BchE-like"/>
</dbReference>
<evidence type="ECO:0000313" key="11">
    <source>
        <dbReference type="Proteomes" id="UP000218542"/>
    </source>
</evidence>
<dbReference type="SMART" id="SM00729">
    <property type="entry name" value="Elp3"/>
    <property type="match status" value="1"/>
</dbReference>
<dbReference type="Proteomes" id="UP000218542">
    <property type="component" value="Unassembled WGS sequence"/>
</dbReference>
<keyword evidence="11" id="KW-1185">Reference proteome</keyword>
<evidence type="ECO:0000256" key="2">
    <source>
        <dbReference type="ARBA" id="ARBA00022603"/>
    </source>
</evidence>
<dbReference type="Pfam" id="PF04055">
    <property type="entry name" value="Radical_SAM"/>
    <property type="match status" value="1"/>
</dbReference>
<dbReference type="SUPFAM" id="SSF102114">
    <property type="entry name" value="Radical SAM enzymes"/>
    <property type="match status" value="1"/>
</dbReference>
<dbReference type="GO" id="GO:0051539">
    <property type="term" value="F:4 iron, 4 sulfur cluster binding"/>
    <property type="evidence" value="ECO:0007669"/>
    <property type="project" value="UniProtKB-KW"/>
</dbReference>
<evidence type="ECO:0000256" key="6">
    <source>
        <dbReference type="ARBA" id="ARBA00023004"/>
    </source>
</evidence>
<dbReference type="PANTHER" id="PTHR43409">
    <property type="entry name" value="ANAEROBIC MAGNESIUM-PROTOPORPHYRIN IX MONOMETHYL ESTER CYCLASE-RELATED"/>
    <property type="match status" value="1"/>
</dbReference>
<dbReference type="RefSeq" id="WP_096892286.1">
    <property type="nucleotide sequence ID" value="NZ_BAOS01000001.1"/>
</dbReference>
<dbReference type="InterPro" id="IPR006158">
    <property type="entry name" value="Cobalamin-bd"/>
</dbReference>
<dbReference type="InterPro" id="IPR023404">
    <property type="entry name" value="rSAM_horseshoe"/>
</dbReference>
<evidence type="ECO:0000256" key="3">
    <source>
        <dbReference type="ARBA" id="ARBA00022679"/>
    </source>
</evidence>
<dbReference type="CDD" id="cd01335">
    <property type="entry name" value="Radical_SAM"/>
    <property type="match status" value="1"/>
</dbReference>
<dbReference type="PANTHER" id="PTHR43409:SF7">
    <property type="entry name" value="BLL1977 PROTEIN"/>
    <property type="match status" value="1"/>
</dbReference>
<keyword evidence="2" id="KW-0489">Methyltransferase</keyword>
<name>A0A286TTD7_9BACT</name>
<dbReference type="Gene3D" id="3.80.30.20">
    <property type="entry name" value="tm_1862 like domain"/>
    <property type="match status" value="1"/>
</dbReference>
<evidence type="ECO:0000259" key="8">
    <source>
        <dbReference type="PROSITE" id="PS51332"/>
    </source>
</evidence>
<keyword evidence="3" id="KW-0808">Transferase</keyword>
<comment type="cofactor">
    <cofactor evidence="1">
        <name>[4Fe-4S] cluster</name>
        <dbReference type="ChEBI" id="CHEBI:49883"/>
    </cofactor>
</comment>
<dbReference type="InterPro" id="IPR058240">
    <property type="entry name" value="rSAM_sf"/>
</dbReference>
<dbReference type="GO" id="GO:0046872">
    <property type="term" value="F:metal ion binding"/>
    <property type="evidence" value="ECO:0007669"/>
    <property type="project" value="UniProtKB-KW"/>
</dbReference>
<accession>A0A286TTD7</accession>
<dbReference type="OrthoDB" id="9801424at2"/>
<keyword evidence="5" id="KW-0479">Metal-binding</keyword>
<evidence type="ECO:0000256" key="4">
    <source>
        <dbReference type="ARBA" id="ARBA00022691"/>
    </source>
</evidence>
<keyword evidence="7" id="KW-0411">Iron-sulfur</keyword>
<dbReference type="InterPro" id="IPR034466">
    <property type="entry name" value="Methyltransferase_Class_B"/>
</dbReference>